<keyword evidence="1" id="KW-0547">Nucleotide-binding</keyword>
<dbReference type="FunFam" id="3.40.50.300:FF:001447">
    <property type="entry name" value="Ras-related protein Rab-1B"/>
    <property type="match status" value="1"/>
</dbReference>
<keyword evidence="2" id="KW-0342">GTP-binding</keyword>
<dbReference type="GO" id="GO:0005525">
    <property type="term" value="F:GTP binding"/>
    <property type="evidence" value="ECO:0007669"/>
    <property type="project" value="UniProtKB-KW"/>
</dbReference>
<dbReference type="InterPro" id="IPR001806">
    <property type="entry name" value="Small_GTPase"/>
</dbReference>
<dbReference type="SMART" id="SM00174">
    <property type="entry name" value="RHO"/>
    <property type="match status" value="1"/>
</dbReference>
<dbReference type="PRINTS" id="PR00449">
    <property type="entry name" value="RASTRNSFRMNG"/>
</dbReference>
<dbReference type="AlphaFoldDB" id="Q6CLQ4"/>
<dbReference type="STRING" id="284590.Q6CLQ4"/>
<keyword evidence="5" id="KW-1185">Reference proteome</keyword>
<dbReference type="PANTHER" id="PTHR24073">
    <property type="entry name" value="DRAB5-RELATED"/>
    <property type="match status" value="1"/>
</dbReference>
<dbReference type="SMART" id="SM00175">
    <property type="entry name" value="RAB"/>
    <property type="match status" value="1"/>
</dbReference>
<sequence length="210" mass="23377">MTESTYISTVKLVLLGESSVGKSTIVTRFTTGEFHINSPTIGAAFSTKAMEWVDSEDGIKRRVNFEIWDTAGQERYRSLAPMYYRNTDVALIVFDVTQLASEKKAQSWIDELNNYLEDYKKDTVQLRVVGNKIDLVDEETLQNWNDAELVSAKTGEGIDELFLKIGKDIPIDKFTLLQEDVPQSTSTSNEGGGINLEQSPEAVSTGNCSC</sequence>
<dbReference type="PROSITE" id="PS51419">
    <property type="entry name" value="RAB"/>
    <property type="match status" value="1"/>
</dbReference>
<evidence type="ECO:0000313" key="5">
    <source>
        <dbReference type="Proteomes" id="UP000000598"/>
    </source>
</evidence>
<dbReference type="SMART" id="SM00173">
    <property type="entry name" value="RAS"/>
    <property type="match status" value="1"/>
</dbReference>
<dbReference type="Pfam" id="PF00071">
    <property type="entry name" value="Ras"/>
    <property type="match status" value="1"/>
</dbReference>
<name>Q6CLQ4_KLULA</name>
<dbReference type="eggNOG" id="KOG0092">
    <property type="taxonomic scope" value="Eukaryota"/>
</dbReference>
<gene>
    <name evidence="4" type="ORF">KLLA0_F01232g</name>
</gene>
<protein>
    <submittedName>
        <fullName evidence="4">KLLA0F01232p</fullName>
    </submittedName>
</protein>
<dbReference type="InterPro" id="IPR027417">
    <property type="entry name" value="P-loop_NTPase"/>
</dbReference>
<dbReference type="NCBIfam" id="TIGR00231">
    <property type="entry name" value="small_GTP"/>
    <property type="match status" value="1"/>
</dbReference>
<dbReference type="PaxDb" id="284590-Q6CLQ4"/>
<dbReference type="EMBL" id="CR382126">
    <property type="protein sequence ID" value="CAG97842.1"/>
    <property type="molecule type" value="Genomic_DNA"/>
</dbReference>
<organism evidence="4 5">
    <name type="scientific">Kluyveromyces lactis (strain ATCC 8585 / CBS 2359 / DSM 70799 / NBRC 1267 / NRRL Y-1140 / WM37)</name>
    <name type="common">Yeast</name>
    <name type="synonym">Candida sphaerica</name>
    <dbReference type="NCBI Taxonomy" id="284590"/>
    <lineage>
        <taxon>Eukaryota</taxon>
        <taxon>Fungi</taxon>
        <taxon>Dikarya</taxon>
        <taxon>Ascomycota</taxon>
        <taxon>Saccharomycotina</taxon>
        <taxon>Saccharomycetes</taxon>
        <taxon>Saccharomycetales</taxon>
        <taxon>Saccharomycetaceae</taxon>
        <taxon>Kluyveromyces</taxon>
    </lineage>
</organism>
<dbReference type="HOGENOM" id="CLU_041217_10_2_1"/>
<feature type="compositionally biased region" description="Polar residues" evidence="3">
    <location>
        <begin position="196"/>
        <end position="210"/>
    </location>
</feature>
<dbReference type="PROSITE" id="PS51421">
    <property type="entry name" value="RAS"/>
    <property type="match status" value="1"/>
</dbReference>
<dbReference type="SUPFAM" id="SSF52540">
    <property type="entry name" value="P-loop containing nucleoside triphosphate hydrolases"/>
    <property type="match status" value="1"/>
</dbReference>
<dbReference type="Gene3D" id="3.40.50.300">
    <property type="entry name" value="P-loop containing nucleotide triphosphate hydrolases"/>
    <property type="match status" value="1"/>
</dbReference>
<dbReference type="InterPro" id="IPR005225">
    <property type="entry name" value="Small_GTP-bd"/>
</dbReference>
<accession>Q6CLQ4</accession>
<dbReference type="KEGG" id="kla:KLLA0_F01232g"/>
<dbReference type="OMA" id="HMEIWDT"/>
<dbReference type="InParanoid" id="Q6CLQ4"/>
<feature type="region of interest" description="Disordered" evidence="3">
    <location>
        <begin position="182"/>
        <end position="210"/>
    </location>
</feature>
<evidence type="ECO:0000256" key="2">
    <source>
        <dbReference type="ARBA" id="ARBA00023134"/>
    </source>
</evidence>
<dbReference type="Proteomes" id="UP000000598">
    <property type="component" value="Chromosome F"/>
</dbReference>
<evidence type="ECO:0000313" key="4">
    <source>
        <dbReference type="EMBL" id="CAG97842.1"/>
    </source>
</evidence>
<dbReference type="GO" id="GO:0003924">
    <property type="term" value="F:GTPase activity"/>
    <property type="evidence" value="ECO:0007669"/>
    <property type="project" value="InterPro"/>
</dbReference>
<evidence type="ECO:0000256" key="3">
    <source>
        <dbReference type="SAM" id="MobiDB-lite"/>
    </source>
</evidence>
<reference evidence="4 5" key="1">
    <citation type="journal article" date="2004" name="Nature">
        <title>Genome evolution in yeasts.</title>
        <authorList>
            <consortium name="Genolevures"/>
            <person name="Dujon B."/>
            <person name="Sherman D."/>
            <person name="Fischer G."/>
            <person name="Durrens P."/>
            <person name="Casaregola S."/>
            <person name="Lafontaine I."/>
            <person name="de Montigny J."/>
            <person name="Marck C."/>
            <person name="Neuveglise C."/>
            <person name="Talla E."/>
            <person name="Goffard N."/>
            <person name="Frangeul L."/>
            <person name="Aigle M."/>
            <person name="Anthouard V."/>
            <person name="Babour A."/>
            <person name="Barbe V."/>
            <person name="Barnay S."/>
            <person name="Blanchin S."/>
            <person name="Beckerich J.M."/>
            <person name="Beyne E."/>
            <person name="Bleykasten C."/>
            <person name="Boisrame A."/>
            <person name="Boyer J."/>
            <person name="Cattolico L."/>
            <person name="Confanioleri F."/>
            <person name="de Daruvar A."/>
            <person name="Despons L."/>
            <person name="Fabre E."/>
            <person name="Fairhead C."/>
            <person name="Ferry-Dumazet H."/>
            <person name="Groppi A."/>
            <person name="Hantraye F."/>
            <person name="Hennequin C."/>
            <person name="Jauniaux N."/>
            <person name="Joyet P."/>
            <person name="Kachouri R."/>
            <person name="Kerrest A."/>
            <person name="Koszul R."/>
            <person name="Lemaire M."/>
            <person name="Lesur I."/>
            <person name="Ma L."/>
            <person name="Muller H."/>
            <person name="Nicaud J.M."/>
            <person name="Nikolski M."/>
            <person name="Oztas S."/>
            <person name="Ozier-Kalogeropoulos O."/>
            <person name="Pellenz S."/>
            <person name="Potier S."/>
            <person name="Richard G.F."/>
            <person name="Straub M.L."/>
            <person name="Suleau A."/>
            <person name="Swennene D."/>
            <person name="Tekaia F."/>
            <person name="Wesolowski-Louvel M."/>
            <person name="Westhof E."/>
            <person name="Wirth B."/>
            <person name="Zeniou-Meyer M."/>
            <person name="Zivanovic I."/>
            <person name="Bolotin-Fukuhara M."/>
            <person name="Thierry A."/>
            <person name="Bouchier C."/>
            <person name="Caudron B."/>
            <person name="Scarpelli C."/>
            <person name="Gaillardin C."/>
            <person name="Weissenbach J."/>
            <person name="Wincker P."/>
            <person name="Souciet J.L."/>
        </authorList>
    </citation>
    <scope>NUCLEOTIDE SEQUENCE [LARGE SCALE GENOMIC DNA]</scope>
    <source>
        <strain evidence="5">ATCC 8585 / CBS 2359 / DSM 70799 / NBRC 1267 / NRRL Y-1140 / WM37</strain>
    </source>
</reference>
<evidence type="ECO:0000256" key="1">
    <source>
        <dbReference type="ARBA" id="ARBA00022741"/>
    </source>
</evidence>
<proteinExistence type="predicted"/>